<evidence type="ECO:0000313" key="2">
    <source>
        <dbReference type="Proteomes" id="UP000234681"/>
    </source>
</evidence>
<sequence>TSPSSPSLTHLPWCFG</sequence>
<dbReference type="AlphaFoldDB" id="A6KMR4"/>
<organism evidence="1 2">
    <name type="scientific">Rattus norvegicus</name>
    <name type="common">Rat</name>
    <dbReference type="NCBI Taxonomy" id="10116"/>
    <lineage>
        <taxon>Eukaryota</taxon>
        <taxon>Metazoa</taxon>
        <taxon>Chordata</taxon>
        <taxon>Craniata</taxon>
        <taxon>Vertebrata</taxon>
        <taxon>Euteleostomi</taxon>
        <taxon>Mammalia</taxon>
        <taxon>Eutheria</taxon>
        <taxon>Euarchontoglires</taxon>
        <taxon>Glires</taxon>
        <taxon>Rodentia</taxon>
        <taxon>Myomorpha</taxon>
        <taxon>Muroidea</taxon>
        <taxon>Muridae</taxon>
        <taxon>Murinae</taxon>
        <taxon>Rattus</taxon>
    </lineage>
</organism>
<dbReference type="EMBL" id="CH474068">
    <property type="protein sequence ID" value="EDL87894.1"/>
    <property type="molecule type" value="Genomic_DNA"/>
</dbReference>
<protein>
    <submittedName>
        <fullName evidence="1">RCG40933</fullName>
    </submittedName>
</protein>
<evidence type="ECO:0000313" key="1">
    <source>
        <dbReference type="EMBL" id="EDL87894.1"/>
    </source>
</evidence>
<gene>
    <name evidence="1" type="ORF">rCG_40933</name>
</gene>
<proteinExistence type="predicted"/>
<reference evidence="2" key="1">
    <citation type="submission" date="2005-09" db="EMBL/GenBank/DDBJ databases">
        <authorList>
            <person name="Mural R.J."/>
            <person name="Li P.W."/>
            <person name="Adams M.D."/>
            <person name="Amanatides P.G."/>
            <person name="Baden-Tillson H."/>
            <person name="Barnstead M."/>
            <person name="Chin S.H."/>
            <person name="Dew I."/>
            <person name="Evans C.A."/>
            <person name="Ferriera S."/>
            <person name="Flanigan M."/>
            <person name="Fosler C."/>
            <person name="Glodek A."/>
            <person name="Gu Z."/>
            <person name="Holt R.A."/>
            <person name="Jennings D."/>
            <person name="Kraft C.L."/>
            <person name="Lu F."/>
            <person name="Nguyen T."/>
            <person name="Nusskern D.R."/>
            <person name="Pfannkoch C.M."/>
            <person name="Sitter C."/>
            <person name="Sutton G.G."/>
            <person name="Venter J.C."/>
            <person name="Wang Z."/>
            <person name="Woodage T."/>
            <person name="Zheng X.H."/>
            <person name="Zhong F."/>
        </authorList>
    </citation>
    <scope>NUCLEOTIDE SEQUENCE [LARGE SCALE GENOMIC DNA]</scope>
    <source>
        <strain>BN</strain>
        <strain evidence="2">Sprague-Dawley</strain>
    </source>
</reference>
<feature type="non-terminal residue" evidence="1">
    <location>
        <position position="16"/>
    </location>
</feature>
<accession>A6KMR4</accession>
<feature type="non-terminal residue" evidence="1">
    <location>
        <position position="1"/>
    </location>
</feature>
<dbReference type="Proteomes" id="UP000234681">
    <property type="component" value="Chromosome 2"/>
</dbReference>
<name>A6KMR4_RAT</name>